<name>A0AA86QDE5_9EUKA</name>
<reference evidence="2" key="1">
    <citation type="submission" date="2023-06" db="EMBL/GenBank/DDBJ databases">
        <authorList>
            <person name="Kurt Z."/>
        </authorList>
    </citation>
    <scope>NUCLEOTIDE SEQUENCE</scope>
</reference>
<organism evidence="2">
    <name type="scientific">Hexamita inflata</name>
    <dbReference type="NCBI Taxonomy" id="28002"/>
    <lineage>
        <taxon>Eukaryota</taxon>
        <taxon>Metamonada</taxon>
        <taxon>Diplomonadida</taxon>
        <taxon>Hexamitidae</taxon>
        <taxon>Hexamitinae</taxon>
        <taxon>Hexamita</taxon>
    </lineage>
</organism>
<sequence length="235" mass="24575">MTCTTLEFYRFGFFGQNYGNMSLQNASVTFSVQGAKFQYFGMVGVQSTSSMYTEVINMMTSVSYSSSEGNNVGSVFGYQGAKNCSIQNASVVGGNISSGSSTVGGIIGQQYNNLMVINSSLQNSNVLGSNSVGGIIGSQTGNATIQDSSVQNSNISISNYNVAGIIGSCISSELYLTNIQIKLVRISGVQNCGIVTGYDSGTHSFINSKASSNTINGVLQKDCTNLLNSKPVTGC</sequence>
<gene>
    <name evidence="2" type="ORF">HINF_LOCUS44766</name>
    <name evidence="3" type="ORF">HINF_LOCUS70605</name>
</gene>
<protein>
    <submittedName>
        <fullName evidence="3">Hypothetical_protein</fullName>
    </submittedName>
</protein>
<feature type="domain" description="GLUG" evidence="1">
    <location>
        <begin position="128"/>
        <end position="155"/>
    </location>
</feature>
<evidence type="ECO:0000313" key="2">
    <source>
        <dbReference type="EMBL" id="CAI9957121.1"/>
    </source>
</evidence>
<reference evidence="3 4" key="2">
    <citation type="submission" date="2024-07" db="EMBL/GenBank/DDBJ databases">
        <authorList>
            <person name="Akdeniz Z."/>
        </authorList>
    </citation>
    <scope>NUCLEOTIDE SEQUENCE [LARGE SCALE GENOMIC DNA]</scope>
</reference>
<dbReference type="AlphaFoldDB" id="A0AA86QDE5"/>
<dbReference type="Pfam" id="PF07581">
    <property type="entry name" value="Glug"/>
    <property type="match status" value="1"/>
</dbReference>
<keyword evidence="4" id="KW-1185">Reference proteome</keyword>
<evidence type="ECO:0000259" key="1">
    <source>
        <dbReference type="Pfam" id="PF07581"/>
    </source>
</evidence>
<evidence type="ECO:0000313" key="4">
    <source>
        <dbReference type="Proteomes" id="UP001642409"/>
    </source>
</evidence>
<accession>A0AA86QDE5</accession>
<dbReference type="EMBL" id="CATOUU010000883">
    <property type="protein sequence ID" value="CAI9957121.1"/>
    <property type="molecule type" value="Genomic_DNA"/>
</dbReference>
<evidence type="ECO:0000313" key="3">
    <source>
        <dbReference type="EMBL" id="CAL6100541.1"/>
    </source>
</evidence>
<comment type="caution">
    <text evidence="2">The sequence shown here is derived from an EMBL/GenBank/DDBJ whole genome shotgun (WGS) entry which is preliminary data.</text>
</comment>
<dbReference type="Proteomes" id="UP001642409">
    <property type="component" value="Unassembled WGS sequence"/>
</dbReference>
<dbReference type="InterPro" id="IPR011493">
    <property type="entry name" value="GLUG"/>
</dbReference>
<dbReference type="EMBL" id="CAXDID020000531">
    <property type="protein sequence ID" value="CAL6100541.1"/>
    <property type="molecule type" value="Genomic_DNA"/>
</dbReference>
<proteinExistence type="predicted"/>